<protein>
    <submittedName>
        <fullName evidence="2">Uncharacterized protein</fullName>
    </submittedName>
</protein>
<dbReference type="AlphaFoldDB" id="A0AAJ0MKV0"/>
<accession>A0AAJ0MKV0</accession>
<reference evidence="2" key="2">
    <citation type="submission" date="2023-06" db="EMBL/GenBank/DDBJ databases">
        <authorList>
            <consortium name="Lawrence Berkeley National Laboratory"/>
            <person name="Haridas S."/>
            <person name="Hensen N."/>
            <person name="Bonometti L."/>
            <person name="Westerberg I."/>
            <person name="Brannstrom I.O."/>
            <person name="Guillou S."/>
            <person name="Cros-Aarteil S."/>
            <person name="Calhoun S."/>
            <person name="Kuo A."/>
            <person name="Mondo S."/>
            <person name="Pangilinan J."/>
            <person name="Riley R."/>
            <person name="Labutti K."/>
            <person name="Andreopoulos B."/>
            <person name="Lipzen A."/>
            <person name="Chen C."/>
            <person name="Yanf M."/>
            <person name="Daum C."/>
            <person name="Ng V."/>
            <person name="Clum A."/>
            <person name="Steindorff A."/>
            <person name="Ohm R."/>
            <person name="Martin F."/>
            <person name="Silar P."/>
            <person name="Natvig D."/>
            <person name="Lalanne C."/>
            <person name="Gautier V."/>
            <person name="Ament-Velasquez S.L."/>
            <person name="Kruys A."/>
            <person name="Hutchinson M.I."/>
            <person name="Powell A.J."/>
            <person name="Barry K."/>
            <person name="Miller A.N."/>
            <person name="Grigoriev I.V."/>
            <person name="Debuchy R."/>
            <person name="Gladieux P."/>
            <person name="Thoren M.H."/>
            <person name="Johannesson H."/>
        </authorList>
    </citation>
    <scope>NUCLEOTIDE SEQUENCE</scope>
    <source>
        <strain evidence="2">CBS 955.72</strain>
    </source>
</reference>
<gene>
    <name evidence="2" type="ORF">B0T25DRAFT_598060</name>
</gene>
<organism evidence="2 3">
    <name type="scientific">Lasiosphaeria hispida</name>
    <dbReference type="NCBI Taxonomy" id="260671"/>
    <lineage>
        <taxon>Eukaryota</taxon>
        <taxon>Fungi</taxon>
        <taxon>Dikarya</taxon>
        <taxon>Ascomycota</taxon>
        <taxon>Pezizomycotina</taxon>
        <taxon>Sordariomycetes</taxon>
        <taxon>Sordariomycetidae</taxon>
        <taxon>Sordariales</taxon>
        <taxon>Lasiosphaeriaceae</taxon>
        <taxon>Lasiosphaeria</taxon>
    </lineage>
</organism>
<dbReference type="EMBL" id="JAUIQD010000001">
    <property type="protein sequence ID" value="KAK3364186.1"/>
    <property type="molecule type" value="Genomic_DNA"/>
</dbReference>
<dbReference type="Proteomes" id="UP001275084">
    <property type="component" value="Unassembled WGS sequence"/>
</dbReference>
<evidence type="ECO:0000313" key="2">
    <source>
        <dbReference type="EMBL" id="KAK3364186.1"/>
    </source>
</evidence>
<evidence type="ECO:0000256" key="1">
    <source>
        <dbReference type="SAM" id="MobiDB-lite"/>
    </source>
</evidence>
<proteinExistence type="predicted"/>
<name>A0AAJ0MKV0_9PEZI</name>
<sequence length="202" mass="24071">MHVQFEDIMLRPKQGRQGKDLQLTGNMAVHIATRIWATCQRDREMLHIQRREEELRQRHEALEAQNQLRIQQNQARELRQQRRQSRAQDRDHGAREERRQIVAQQVRRIDRAQRQTVEQLQQLLNEERHLRQALERELCEPVRTRRKVLGSNELRRVTEISEVGGLLERRARELMLSNDTLVPANRLCLNRTECLLDGMSNG</sequence>
<keyword evidence="3" id="KW-1185">Reference proteome</keyword>
<feature type="compositionally biased region" description="Basic and acidic residues" evidence="1">
    <location>
        <begin position="76"/>
        <end position="99"/>
    </location>
</feature>
<reference evidence="2" key="1">
    <citation type="journal article" date="2023" name="Mol. Phylogenet. Evol.">
        <title>Genome-scale phylogeny and comparative genomics of the fungal order Sordariales.</title>
        <authorList>
            <person name="Hensen N."/>
            <person name="Bonometti L."/>
            <person name="Westerberg I."/>
            <person name="Brannstrom I.O."/>
            <person name="Guillou S."/>
            <person name="Cros-Aarteil S."/>
            <person name="Calhoun S."/>
            <person name="Haridas S."/>
            <person name="Kuo A."/>
            <person name="Mondo S."/>
            <person name="Pangilinan J."/>
            <person name="Riley R."/>
            <person name="LaButti K."/>
            <person name="Andreopoulos B."/>
            <person name="Lipzen A."/>
            <person name="Chen C."/>
            <person name="Yan M."/>
            <person name="Daum C."/>
            <person name="Ng V."/>
            <person name="Clum A."/>
            <person name="Steindorff A."/>
            <person name="Ohm R.A."/>
            <person name="Martin F."/>
            <person name="Silar P."/>
            <person name="Natvig D.O."/>
            <person name="Lalanne C."/>
            <person name="Gautier V."/>
            <person name="Ament-Velasquez S.L."/>
            <person name="Kruys A."/>
            <person name="Hutchinson M.I."/>
            <person name="Powell A.J."/>
            <person name="Barry K."/>
            <person name="Miller A.N."/>
            <person name="Grigoriev I.V."/>
            <person name="Debuchy R."/>
            <person name="Gladieux P."/>
            <person name="Hiltunen Thoren M."/>
            <person name="Johannesson H."/>
        </authorList>
    </citation>
    <scope>NUCLEOTIDE SEQUENCE</scope>
    <source>
        <strain evidence="2">CBS 955.72</strain>
    </source>
</reference>
<comment type="caution">
    <text evidence="2">The sequence shown here is derived from an EMBL/GenBank/DDBJ whole genome shotgun (WGS) entry which is preliminary data.</text>
</comment>
<evidence type="ECO:0000313" key="3">
    <source>
        <dbReference type="Proteomes" id="UP001275084"/>
    </source>
</evidence>
<feature type="region of interest" description="Disordered" evidence="1">
    <location>
        <begin position="74"/>
        <end position="99"/>
    </location>
</feature>